<dbReference type="InterPro" id="IPR001763">
    <property type="entry name" value="Rhodanese-like_dom"/>
</dbReference>
<keyword evidence="1" id="KW-0808">Transferase</keyword>
<dbReference type="PANTHER" id="PTHR11364">
    <property type="entry name" value="THIOSULFATE SULFERTANSFERASE"/>
    <property type="match status" value="1"/>
</dbReference>
<evidence type="ECO:0000256" key="1">
    <source>
        <dbReference type="ARBA" id="ARBA00022679"/>
    </source>
</evidence>
<name>A0A9D2S5J2_9FIRM</name>
<evidence type="ECO:0000256" key="3">
    <source>
        <dbReference type="SAM" id="MobiDB-lite"/>
    </source>
</evidence>
<dbReference type="Gene3D" id="3.40.250.10">
    <property type="entry name" value="Rhodanese-like domain"/>
    <property type="match status" value="3"/>
</dbReference>
<feature type="domain" description="Rhodanese" evidence="4">
    <location>
        <begin position="195"/>
        <end position="302"/>
    </location>
</feature>
<dbReference type="SUPFAM" id="SSF52821">
    <property type="entry name" value="Rhodanese/Cell cycle control phosphatase"/>
    <property type="match status" value="3"/>
</dbReference>
<accession>A0A9D2S5J2</accession>
<feature type="compositionally biased region" description="Polar residues" evidence="3">
    <location>
        <begin position="12"/>
        <end position="35"/>
    </location>
</feature>
<gene>
    <name evidence="5" type="ORF">H9714_09530</name>
</gene>
<reference evidence="5" key="2">
    <citation type="submission" date="2021-04" db="EMBL/GenBank/DDBJ databases">
        <authorList>
            <person name="Gilroy R."/>
        </authorList>
    </citation>
    <scope>NUCLEOTIDE SEQUENCE</scope>
    <source>
        <strain evidence="5">CHK189-11263</strain>
    </source>
</reference>
<reference evidence="5" key="1">
    <citation type="journal article" date="2021" name="PeerJ">
        <title>Extensive microbial diversity within the chicken gut microbiome revealed by metagenomics and culture.</title>
        <authorList>
            <person name="Gilroy R."/>
            <person name="Ravi A."/>
            <person name="Getino M."/>
            <person name="Pursley I."/>
            <person name="Horton D.L."/>
            <person name="Alikhan N.F."/>
            <person name="Baker D."/>
            <person name="Gharbi K."/>
            <person name="Hall N."/>
            <person name="Watson M."/>
            <person name="Adriaenssens E.M."/>
            <person name="Foster-Nyarko E."/>
            <person name="Jarju S."/>
            <person name="Secka A."/>
            <person name="Antonio M."/>
            <person name="Oren A."/>
            <person name="Chaudhuri R.R."/>
            <person name="La Ragione R."/>
            <person name="Hildebrand F."/>
            <person name="Pallen M.J."/>
        </authorList>
    </citation>
    <scope>NUCLEOTIDE SEQUENCE</scope>
    <source>
        <strain evidence="5">CHK189-11263</strain>
    </source>
</reference>
<dbReference type="GO" id="GO:0004792">
    <property type="term" value="F:thiosulfate-cyanide sulfurtransferase activity"/>
    <property type="evidence" value="ECO:0007669"/>
    <property type="project" value="InterPro"/>
</dbReference>
<dbReference type="PANTHER" id="PTHR11364:SF27">
    <property type="entry name" value="SULFURTRANSFERASE"/>
    <property type="match status" value="1"/>
</dbReference>
<dbReference type="InterPro" id="IPR001307">
    <property type="entry name" value="Thiosulphate_STrfase_CS"/>
</dbReference>
<evidence type="ECO:0000256" key="2">
    <source>
        <dbReference type="ARBA" id="ARBA00022737"/>
    </source>
</evidence>
<evidence type="ECO:0000313" key="6">
    <source>
        <dbReference type="Proteomes" id="UP000824208"/>
    </source>
</evidence>
<dbReference type="Proteomes" id="UP000824208">
    <property type="component" value="Unassembled WGS sequence"/>
</dbReference>
<dbReference type="InterPro" id="IPR045078">
    <property type="entry name" value="TST/MPST-like"/>
</dbReference>
<dbReference type="PROSITE" id="PS00380">
    <property type="entry name" value="RHODANESE_1"/>
    <property type="match status" value="1"/>
</dbReference>
<dbReference type="InterPro" id="IPR036873">
    <property type="entry name" value="Rhodanese-like_dom_sf"/>
</dbReference>
<dbReference type="SMART" id="SM00450">
    <property type="entry name" value="RHOD"/>
    <property type="match status" value="3"/>
</dbReference>
<protein>
    <submittedName>
        <fullName evidence="5">Thiosulfate sulfurtransferase</fullName>
    </submittedName>
</protein>
<feature type="domain" description="Rhodanese" evidence="4">
    <location>
        <begin position="335"/>
        <end position="458"/>
    </location>
</feature>
<evidence type="ECO:0000313" key="5">
    <source>
        <dbReference type="EMBL" id="HJB57778.1"/>
    </source>
</evidence>
<evidence type="ECO:0000259" key="4">
    <source>
        <dbReference type="PROSITE" id="PS50206"/>
    </source>
</evidence>
<organism evidence="5 6">
    <name type="scientific">Candidatus Flavonifractor intestinipullorum</name>
    <dbReference type="NCBI Taxonomy" id="2838587"/>
    <lineage>
        <taxon>Bacteria</taxon>
        <taxon>Bacillati</taxon>
        <taxon>Bacillota</taxon>
        <taxon>Clostridia</taxon>
        <taxon>Eubacteriales</taxon>
        <taxon>Oscillospiraceae</taxon>
        <taxon>Flavonifractor</taxon>
    </lineage>
</organism>
<sequence length="465" mass="50768">MLAGVLSGCGGQSQPSAALSADPTSAPSDTGSQAYPTATTEDVQAALADENSVVVDARINSAYIGWTLEGVSRGGHIAGATDFSARWLDCTYSDTDNLEGETREQVLTQYLENKSLTSDKKVIVYDANNSDAQAVADYLSEHGITDISLYNVNEWADDASLEMESYPNYSMLVPAEHVKALIDGETPETFEEGVEYKFFDVAWGESDQSGYLDGHVPGAVHVNTDWFEPPEDGIWMLADDDTLLALMLRLGITAGDHIVVTGPEPMAACRFAVILKYMGVDDVRVMTGGLVEWSNLGYELETENVEPVAVESFGVETPANPDWIDTQDEVAEMLTQDNFTLVDNRTWEERIGAISGYSYYDKAGRIPGSVFGYAGKASSSSVSYYRNIDKTMRNADEILAMWTECGIDPENNHLAFMCGSGWRAAEILWYARVMGYENTSLYSDGWIGWSHDGRPTETGDPTAAN</sequence>
<dbReference type="CDD" id="cd01448">
    <property type="entry name" value="TST_Repeat_1"/>
    <property type="match status" value="1"/>
</dbReference>
<dbReference type="AlphaFoldDB" id="A0A9D2S5J2"/>
<keyword evidence="2" id="KW-0677">Repeat</keyword>
<proteinExistence type="predicted"/>
<dbReference type="Pfam" id="PF00581">
    <property type="entry name" value="Rhodanese"/>
    <property type="match status" value="3"/>
</dbReference>
<dbReference type="EMBL" id="DWYC01000087">
    <property type="protein sequence ID" value="HJB57778.1"/>
    <property type="molecule type" value="Genomic_DNA"/>
</dbReference>
<feature type="region of interest" description="Disordered" evidence="3">
    <location>
        <begin position="1"/>
        <end position="35"/>
    </location>
</feature>
<dbReference type="PROSITE" id="PS50206">
    <property type="entry name" value="RHODANESE_3"/>
    <property type="match status" value="3"/>
</dbReference>
<comment type="caution">
    <text evidence="5">The sequence shown here is derived from an EMBL/GenBank/DDBJ whole genome shotgun (WGS) entry which is preliminary data.</text>
</comment>
<feature type="domain" description="Rhodanese" evidence="4">
    <location>
        <begin position="48"/>
        <end position="164"/>
    </location>
</feature>